<protein>
    <submittedName>
        <fullName evidence="1">Uncharacterized protein</fullName>
    </submittedName>
</protein>
<reference evidence="1 2" key="1">
    <citation type="submission" date="2019-03" db="EMBL/GenBank/DDBJ databases">
        <title>Genomic features of bacteria from cold environments.</title>
        <authorList>
            <person name="Shen L."/>
        </authorList>
    </citation>
    <scope>NUCLEOTIDE SEQUENCE [LARGE SCALE GENOMIC DNA]</scope>
    <source>
        <strain evidence="2">T3246-1</strain>
    </source>
</reference>
<dbReference type="EMBL" id="SMNA01000020">
    <property type="protein sequence ID" value="TDE88179.1"/>
    <property type="molecule type" value="Genomic_DNA"/>
</dbReference>
<name>A0ABY2DWK3_9MICO</name>
<accession>A0ABY2DWK3</accession>
<proteinExistence type="predicted"/>
<organism evidence="1 2">
    <name type="scientific">Occultella glacieicola</name>
    <dbReference type="NCBI Taxonomy" id="2518684"/>
    <lineage>
        <taxon>Bacteria</taxon>
        <taxon>Bacillati</taxon>
        <taxon>Actinomycetota</taxon>
        <taxon>Actinomycetes</taxon>
        <taxon>Micrococcales</taxon>
        <taxon>Ruaniaceae</taxon>
        <taxon>Occultella</taxon>
    </lineage>
</organism>
<evidence type="ECO:0000313" key="2">
    <source>
        <dbReference type="Proteomes" id="UP000504882"/>
    </source>
</evidence>
<dbReference type="Gene3D" id="2.40.30.10">
    <property type="entry name" value="Translation factors"/>
    <property type="match status" value="1"/>
</dbReference>
<keyword evidence="2" id="KW-1185">Reference proteome</keyword>
<dbReference type="RefSeq" id="WP_133110226.1">
    <property type="nucleotide sequence ID" value="NZ_SMNA01000020.1"/>
</dbReference>
<evidence type="ECO:0000313" key="1">
    <source>
        <dbReference type="EMBL" id="TDE88179.1"/>
    </source>
</evidence>
<gene>
    <name evidence="1" type="ORF">EXU48_23960</name>
</gene>
<dbReference type="Proteomes" id="UP000504882">
    <property type="component" value="Unassembled WGS sequence"/>
</dbReference>
<sequence>MTMFAADRGGRRSVVDLGINSPYRPHVVVDGGDGERLGVQFRMEPGIRLTPEVATKCSVLLLYPLVDYSPLLPGSRFTIVEGPRAVGEGDVITVVQQPPDTR</sequence>
<comment type="caution">
    <text evidence="1">The sequence shown here is derived from an EMBL/GenBank/DDBJ whole genome shotgun (WGS) entry which is preliminary data.</text>
</comment>